<dbReference type="SUPFAM" id="SSF46785">
    <property type="entry name" value="Winged helix' DNA-binding domain"/>
    <property type="match status" value="1"/>
</dbReference>
<feature type="domain" description="HTH marR-type" evidence="4">
    <location>
        <begin position="13"/>
        <end position="141"/>
    </location>
</feature>
<dbReference type="Proteomes" id="UP001241072">
    <property type="component" value="Unassembled WGS sequence"/>
</dbReference>
<dbReference type="InterPro" id="IPR000835">
    <property type="entry name" value="HTH_MarR-typ"/>
</dbReference>
<keyword evidence="2" id="KW-0238">DNA-binding</keyword>
<keyword evidence="6" id="KW-1185">Reference proteome</keyword>
<gene>
    <name evidence="5" type="ORF">Q5716_00770</name>
</gene>
<organism evidence="5 6">
    <name type="scientific">Antiquaquibacter soli</name>
    <dbReference type="NCBI Taxonomy" id="3064523"/>
    <lineage>
        <taxon>Bacteria</taxon>
        <taxon>Bacillati</taxon>
        <taxon>Actinomycetota</taxon>
        <taxon>Actinomycetes</taxon>
        <taxon>Micrococcales</taxon>
        <taxon>Microbacteriaceae</taxon>
        <taxon>Antiquaquibacter</taxon>
    </lineage>
</organism>
<dbReference type="InterPro" id="IPR036390">
    <property type="entry name" value="WH_DNA-bd_sf"/>
</dbReference>
<evidence type="ECO:0000313" key="5">
    <source>
        <dbReference type="EMBL" id="MDO7880754.1"/>
    </source>
</evidence>
<sequence>MIDPSTPEHLASADDLRIAVMRLARRMRLERVDGDVSDGQLSVLFVLAKHGPQTLGSLSDIDRVSAPSMTRTVNALVDAGLVSRSAAPDDGRKVLIDLTDSGTRIVDTTRERRAAWFDTHLAGLSPEDRRTLLEAAPIIRALADS</sequence>
<evidence type="ECO:0000313" key="6">
    <source>
        <dbReference type="Proteomes" id="UP001241072"/>
    </source>
</evidence>
<dbReference type="Gene3D" id="1.10.10.10">
    <property type="entry name" value="Winged helix-like DNA-binding domain superfamily/Winged helix DNA-binding domain"/>
    <property type="match status" value="1"/>
</dbReference>
<dbReference type="PANTHER" id="PTHR39515">
    <property type="entry name" value="CONSERVED PROTEIN"/>
    <property type="match status" value="1"/>
</dbReference>
<evidence type="ECO:0000256" key="2">
    <source>
        <dbReference type="ARBA" id="ARBA00023125"/>
    </source>
</evidence>
<dbReference type="PANTHER" id="PTHR39515:SF2">
    <property type="entry name" value="HTH-TYPE TRANSCRIPTIONAL REGULATOR RV0880"/>
    <property type="match status" value="1"/>
</dbReference>
<dbReference type="PROSITE" id="PS01117">
    <property type="entry name" value="HTH_MARR_1"/>
    <property type="match status" value="1"/>
</dbReference>
<evidence type="ECO:0000256" key="1">
    <source>
        <dbReference type="ARBA" id="ARBA00023015"/>
    </source>
</evidence>
<evidence type="ECO:0000259" key="4">
    <source>
        <dbReference type="PROSITE" id="PS50995"/>
    </source>
</evidence>
<dbReference type="InterPro" id="IPR052526">
    <property type="entry name" value="HTH-type_Bedaq_tolerance"/>
</dbReference>
<dbReference type="InterPro" id="IPR023187">
    <property type="entry name" value="Tscrpt_reg_MarR-type_CS"/>
</dbReference>
<dbReference type="PROSITE" id="PS50995">
    <property type="entry name" value="HTH_MARR_2"/>
    <property type="match status" value="1"/>
</dbReference>
<comment type="caution">
    <text evidence="5">The sequence shown here is derived from an EMBL/GenBank/DDBJ whole genome shotgun (WGS) entry which is preliminary data.</text>
</comment>
<dbReference type="SMART" id="SM00347">
    <property type="entry name" value="HTH_MARR"/>
    <property type="match status" value="1"/>
</dbReference>
<name>A0ABT9BIA9_9MICO</name>
<keyword evidence="3" id="KW-0804">Transcription</keyword>
<evidence type="ECO:0000256" key="3">
    <source>
        <dbReference type="ARBA" id="ARBA00023163"/>
    </source>
</evidence>
<accession>A0ABT9BIA9</accession>
<proteinExistence type="predicted"/>
<reference evidence="5 6" key="1">
    <citation type="submission" date="2023-07" db="EMBL/GenBank/DDBJ databases">
        <title>Protaetiibacter sp. nov WY-16 isolated from soil.</title>
        <authorList>
            <person name="Liu B."/>
            <person name="Wan Y."/>
        </authorList>
    </citation>
    <scope>NUCLEOTIDE SEQUENCE [LARGE SCALE GENOMIC DNA]</scope>
    <source>
        <strain evidence="5 6">WY-16</strain>
    </source>
</reference>
<dbReference type="EMBL" id="JAUQUB010000001">
    <property type="protein sequence ID" value="MDO7880754.1"/>
    <property type="molecule type" value="Genomic_DNA"/>
</dbReference>
<dbReference type="InterPro" id="IPR036388">
    <property type="entry name" value="WH-like_DNA-bd_sf"/>
</dbReference>
<dbReference type="Pfam" id="PF01047">
    <property type="entry name" value="MarR"/>
    <property type="match status" value="1"/>
</dbReference>
<keyword evidence="1" id="KW-0805">Transcription regulation</keyword>
<protein>
    <submittedName>
        <fullName evidence="5">MarR family transcriptional regulator</fullName>
    </submittedName>
</protein>